<dbReference type="GO" id="GO:0006351">
    <property type="term" value="P:DNA-templated transcription"/>
    <property type="evidence" value="ECO:0007669"/>
    <property type="project" value="InterPro"/>
</dbReference>
<dbReference type="Gene3D" id="4.10.240.10">
    <property type="entry name" value="Zn(2)-C6 fungal-type DNA-binding domain"/>
    <property type="match status" value="1"/>
</dbReference>
<dbReference type="InterPro" id="IPR001138">
    <property type="entry name" value="Zn2Cys6_DnaBD"/>
</dbReference>
<feature type="region of interest" description="Disordered" evidence="6">
    <location>
        <begin position="780"/>
        <end position="860"/>
    </location>
</feature>
<reference evidence="8" key="1">
    <citation type="submission" date="2017-09" db="EMBL/GenBank/DDBJ databases">
        <title>Polyketide synthases of a Diaporthe helianthi virulent isolate.</title>
        <authorList>
            <person name="Baroncelli R."/>
        </authorList>
    </citation>
    <scope>NUCLEOTIDE SEQUENCE [LARGE SCALE GENOMIC DNA]</scope>
    <source>
        <strain evidence="8">7/96</strain>
    </source>
</reference>
<dbReference type="InterPro" id="IPR051127">
    <property type="entry name" value="Fungal_SecMet_Regulators"/>
</dbReference>
<evidence type="ECO:0000256" key="3">
    <source>
        <dbReference type="ARBA" id="ARBA00023163"/>
    </source>
</evidence>
<keyword evidence="1" id="KW-0479">Metal-binding</keyword>
<dbReference type="GO" id="GO:0000435">
    <property type="term" value="P:positive regulation of transcription from RNA polymerase II promoter by galactose"/>
    <property type="evidence" value="ECO:0007669"/>
    <property type="project" value="TreeGrafter"/>
</dbReference>
<dbReference type="Proteomes" id="UP000094444">
    <property type="component" value="Unassembled WGS sequence"/>
</dbReference>
<protein>
    <recommendedName>
        <fullName evidence="7">Zn(2)-C6 fungal-type domain-containing protein</fullName>
    </recommendedName>
</protein>
<dbReference type="InParanoid" id="A0A2P5HW37"/>
<evidence type="ECO:0000313" key="9">
    <source>
        <dbReference type="Proteomes" id="UP000094444"/>
    </source>
</evidence>
<evidence type="ECO:0000256" key="1">
    <source>
        <dbReference type="ARBA" id="ARBA00022723"/>
    </source>
</evidence>
<dbReference type="AlphaFoldDB" id="A0A2P5HW37"/>
<dbReference type="CDD" id="cd00067">
    <property type="entry name" value="GAL4"/>
    <property type="match status" value="1"/>
</dbReference>
<feature type="region of interest" description="Disordered" evidence="6">
    <location>
        <begin position="1"/>
        <end position="123"/>
    </location>
</feature>
<dbReference type="GO" id="GO:0005634">
    <property type="term" value="C:nucleus"/>
    <property type="evidence" value="ECO:0007669"/>
    <property type="project" value="TreeGrafter"/>
</dbReference>
<dbReference type="PROSITE" id="PS50048">
    <property type="entry name" value="ZN2_CY6_FUNGAL_2"/>
    <property type="match status" value="1"/>
</dbReference>
<feature type="compositionally biased region" description="Polar residues" evidence="6">
    <location>
        <begin position="49"/>
        <end position="75"/>
    </location>
</feature>
<keyword evidence="3" id="KW-0804">Transcription</keyword>
<dbReference type="SMART" id="SM00066">
    <property type="entry name" value="GAL4"/>
    <property type="match status" value="1"/>
</dbReference>
<evidence type="ECO:0000259" key="7">
    <source>
        <dbReference type="PROSITE" id="PS50048"/>
    </source>
</evidence>
<feature type="domain" description="Zn(2)-C6 fungal-type" evidence="7">
    <location>
        <begin position="154"/>
        <end position="183"/>
    </location>
</feature>
<dbReference type="SMART" id="SM00906">
    <property type="entry name" value="Fungal_trans"/>
    <property type="match status" value="1"/>
</dbReference>
<sequence length="921" mass="100949">MEHLETQVSDLRSFLPGAPSSAASTPTSNANSRPAAHMAGVLIGPGASTAATTPRHPSQSAASTVSAVGSNSAHQSPLAFATNHHPQPARNHGPSVSTPGPVSAHRSHVNGGGGGGNGGVAATAGAKRKLNDNASDDSSQRQQRSKRNRYISIACNECKRRKIKCNGETPCQRCGNLNLPCQYAPNCCSNNFKDSDEFREMRDNVARLQEQVDTLFQSMNALKQETLHLAPIQHGAMPYPNSAAVTPSPSTATMSSVHRQDLPPPRAPLLFRGPTSASFTVDLAKSSLRQMKEKGHLPMLDLAAAEGIEENGVMIDDSPAPSPHQPWAPAAEMSRGRARDPLWNFDKNEMIRLCRLHEEEVGVMYPVVNINNVVSHANSICDWMDASSKHGFAPQGMGQDEGINSIYTLELKIIMCCALVVEGQGYSPKALQLWESMQPTVDRMLMSDQSEITNLPFLALVGGYRFLSNEETLAWRVMGQVTRLCFELGIHRRDVIDAMDNQQDRKNAINTFWSAYVLDRRWSFGVGLPFVVHDDKIDPKLPYPDDYPYLKSMITFSRVCAKVWKLVDFFDPTLTREIERREFEQLDREILEWYESVPEEIKIDRLTSHVPIPGTPTYDNDRLQIWTRLRLNQIRIWLYTPILHSSHSIEKNLDLAQRVVDLAKETIQCLSLLNTHTDVYRRIQVFYNHFLTSAIACLFLASTHRPGDLSAQCRGAFNMSMGLIEDISSKSHVSQRLWQTIETLKACAPVLGLTDRTDDRRGRQNAALAMAGVARMSRGAQPPFDVLSSSDRQGSSISSASVDQRASSSPGFIAGFSGPTQPPGSLTPHAGGASPPHSGPAGGTLGHGGPSSGGNDAKNGLRLRNEMSRMYEALSNGVGHGVQLNVGGDDFFAGSPNEYSDSEQFMSSADHGVFQRMKKLF</sequence>
<dbReference type="EMBL" id="MAVT02000627">
    <property type="protein sequence ID" value="POS74448.1"/>
    <property type="molecule type" value="Genomic_DNA"/>
</dbReference>
<gene>
    <name evidence="8" type="ORF">DHEL01_v207155</name>
</gene>
<keyword evidence="4" id="KW-0539">Nucleus</keyword>
<keyword evidence="9" id="KW-1185">Reference proteome</keyword>
<dbReference type="InterPro" id="IPR036864">
    <property type="entry name" value="Zn2-C6_fun-type_DNA-bd_sf"/>
</dbReference>
<evidence type="ECO:0000256" key="4">
    <source>
        <dbReference type="ARBA" id="ARBA00023242"/>
    </source>
</evidence>
<comment type="caution">
    <text evidence="8">The sequence shown here is derived from an EMBL/GenBank/DDBJ whole genome shotgun (WGS) entry which is preliminary data.</text>
</comment>
<keyword evidence="2" id="KW-0805">Transcription regulation</keyword>
<dbReference type="CDD" id="cd12148">
    <property type="entry name" value="fungal_TF_MHR"/>
    <property type="match status" value="1"/>
</dbReference>
<feature type="compositionally biased region" description="Gly residues" evidence="6">
    <location>
        <begin position="840"/>
        <end position="852"/>
    </location>
</feature>
<evidence type="ECO:0000256" key="2">
    <source>
        <dbReference type="ARBA" id="ARBA00023015"/>
    </source>
</evidence>
<dbReference type="GO" id="GO:0000978">
    <property type="term" value="F:RNA polymerase II cis-regulatory region sequence-specific DNA binding"/>
    <property type="evidence" value="ECO:0007669"/>
    <property type="project" value="TreeGrafter"/>
</dbReference>
<dbReference type="OrthoDB" id="3971593at2759"/>
<dbReference type="Pfam" id="PF00172">
    <property type="entry name" value="Zn_clus"/>
    <property type="match status" value="1"/>
</dbReference>
<evidence type="ECO:0000256" key="6">
    <source>
        <dbReference type="SAM" id="MobiDB-lite"/>
    </source>
</evidence>
<feature type="compositionally biased region" description="Gly residues" evidence="6">
    <location>
        <begin position="110"/>
        <end position="119"/>
    </location>
</feature>
<keyword evidence="5" id="KW-0175">Coiled coil</keyword>
<dbReference type="PANTHER" id="PTHR47424:SF5">
    <property type="entry name" value="ZN(II)2CYS6 TRANSCRIPTION FACTOR (EUROFUNG)"/>
    <property type="match status" value="1"/>
</dbReference>
<organism evidence="8 9">
    <name type="scientific">Diaporthe helianthi</name>
    <dbReference type="NCBI Taxonomy" id="158607"/>
    <lineage>
        <taxon>Eukaryota</taxon>
        <taxon>Fungi</taxon>
        <taxon>Dikarya</taxon>
        <taxon>Ascomycota</taxon>
        <taxon>Pezizomycotina</taxon>
        <taxon>Sordariomycetes</taxon>
        <taxon>Sordariomycetidae</taxon>
        <taxon>Diaporthales</taxon>
        <taxon>Diaporthaceae</taxon>
        <taxon>Diaporthe</taxon>
    </lineage>
</organism>
<dbReference type="SUPFAM" id="SSF57701">
    <property type="entry name" value="Zn2/Cys6 DNA-binding domain"/>
    <property type="match status" value="1"/>
</dbReference>
<evidence type="ECO:0000313" key="8">
    <source>
        <dbReference type="EMBL" id="POS74448.1"/>
    </source>
</evidence>
<feature type="compositionally biased region" description="Low complexity" evidence="6">
    <location>
        <begin position="788"/>
        <end position="809"/>
    </location>
</feature>
<name>A0A2P5HW37_DIAHE</name>
<proteinExistence type="predicted"/>
<accession>A0A2P5HW37</accession>
<feature type="compositionally biased region" description="Low complexity" evidence="6">
    <location>
        <begin position="18"/>
        <end position="32"/>
    </location>
</feature>
<dbReference type="PANTHER" id="PTHR47424">
    <property type="entry name" value="REGULATORY PROTEIN GAL4"/>
    <property type="match status" value="1"/>
</dbReference>
<feature type="coiled-coil region" evidence="5">
    <location>
        <begin position="198"/>
        <end position="225"/>
    </location>
</feature>
<dbReference type="GO" id="GO:0000981">
    <property type="term" value="F:DNA-binding transcription factor activity, RNA polymerase II-specific"/>
    <property type="evidence" value="ECO:0007669"/>
    <property type="project" value="InterPro"/>
</dbReference>
<evidence type="ECO:0000256" key="5">
    <source>
        <dbReference type="SAM" id="Coils"/>
    </source>
</evidence>
<dbReference type="STRING" id="158607.A0A2P5HW37"/>
<feature type="compositionally biased region" description="Polar residues" evidence="6">
    <location>
        <begin position="1"/>
        <end position="10"/>
    </location>
</feature>
<dbReference type="InterPro" id="IPR007219">
    <property type="entry name" value="XnlR_reg_dom"/>
</dbReference>
<dbReference type="GO" id="GO:0008270">
    <property type="term" value="F:zinc ion binding"/>
    <property type="evidence" value="ECO:0007669"/>
    <property type="project" value="InterPro"/>
</dbReference>
<dbReference type="PROSITE" id="PS00463">
    <property type="entry name" value="ZN2_CY6_FUNGAL_1"/>
    <property type="match status" value="1"/>
</dbReference>
<dbReference type="Pfam" id="PF04082">
    <property type="entry name" value="Fungal_trans"/>
    <property type="match status" value="1"/>
</dbReference>